<feature type="region of interest" description="Disordered" evidence="1">
    <location>
        <begin position="348"/>
        <end position="369"/>
    </location>
</feature>
<name>A0AAD3N688_LATJO</name>
<protein>
    <submittedName>
        <fullName evidence="2">Transforming acidic coiled-coil-containing protein 2 isoform X1</fullName>
    </submittedName>
</protein>
<reference evidence="2" key="1">
    <citation type="submission" date="2022-08" db="EMBL/GenBank/DDBJ databases">
        <title>Genome sequencing of akame (Lates japonicus).</title>
        <authorList>
            <person name="Hashiguchi Y."/>
            <person name="Takahashi H."/>
        </authorList>
    </citation>
    <scope>NUCLEOTIDE SEQUENCE</scope>
    <source>
        <strain evidence="2">Kochi</strain>
    </source>
</reference>
<feature type="compositionally biased region" description="Pro residues" evidence="1">
    <location>
        <begin position="248"/>
        <end position="271"/>
    </location>
</feature>
<accession>A0AAD3N688</accession>
<comment type="caution">
    <text evidence="2">The sequence shown here is derived from an EMBL/GenBank/DDBJ whole genome shotgun (WGS) entry which is preliminary data.</text>
</comment>
<feature type="region of interest" description="Disordered" evidence="1">
    <location>
        <begin position="96"/>
        <end position="319"/>
    </location>
</feature>
<feature type="compositionally biased region" description="Polar residues" evidence="1">
    <location>
        <begin position="150"/>
        <end position="163"/>
    </location>
</feature>
<dbReference type="Proteomes" id="UP001279410">
    <property type="component" value="Unassembled WGS sequence"/>
</dbReference>
<evidence type="ECO:0000313" key="3">
    <source>
        <dbReference type="Proteomes" id="UP001279410"/>
    </source>
</evidence>
<feature type="compositionally biased region" description="Polar residues" evidence="1">
    <location>
        <begin position="30"/>
        <end position="41"/>
    </location>
</feature>
<proteinExistence type="predicted"/>
<dbReference type="EMBL" id="BRZM01000139">
    <property type="protein sequence ID" value="GLD68547.1"/>
    <property type="molecule type" value="Genomic_DNA"/>
</dbReference>
<evidence type="ECO:0000256" key="1">
    <source>
        <dbReference type="SAM" id="MobiDB-lite"/>
    </source>
</evidence>
<feature type="region of interest" description="Disordered" evidence="1">
    <location>
        <begin position="1"/>
        <end position="76"/>
    </location>
</feature>
<gene>
    <name evidence="2" type="ORF">AKAME5_001986000</name>
</gene>
<dbReference type="AlphaFoldDB" id="A0AAD3N688"/>
<evidence type="ECO:0000313" key="2">
    <source>
        <dbReference type="EMBL" id="GLD68547.1"/>
    </source>
</evidence>
<sequence>MGNENSTTEVLAEAHAESLTQGDNRALLTEASTSSQQNLLSQPVLPDVPVISGVEESRGAAGDQEDKEELEFPHDLLPSLDFSSELNIWESSLGIQTSSGKSHDEAPAHISPVEQLSVKAQSADVSESPAPGLAAQEPDTNWIKALKEAASQSQSEQVNTVETTRPLPSLESPQLEFLTPTEEDPAEDLQDRPSLTEQAERGDCPPASPLPPTSEHHFLPVSPPHLHDSAEFPTPPPTPPERHAPEVLPTPPASPCFPPPPPAPASPPAPSPYQCEDHCPASAPRHPPIRARSSSALQHSKISRCSPPLTQAPSSAKIGAKGEGAFWGRSRWMCRVAGKQEGAGGVAELAEDGSQRVHGARTDPLSLSRTHEDVTAALGAGAGDVGEIEHATWGVEEDNLGISVDDRE</sequence>
<keyword evidence="3" id="KW-1185">Reference proteome</keyword>
<organism evidence="2 3">
    <name type="scientific">Lates japonicus</name>
    <name type="common">Japanese lates</name>
    <dbReference type="NCBI Taxonomy" id="270547"/>
    <lineage>
        <taxon>Eukaryota</taxon>
        <taxon>Metazoa</taxon>
        <taxon>Chordata</taxon>
        <taxon>Craniata</taxon>
        <taxon>Vertebrata</taxon>
        <taxon>Euteleostomi</taxon>
        <taxon>Actinopterygii</taxon>
        <taxon>Neopterygii</taxon>
        <taxon>Teleostei</taxon>
        <taxon>Neoteleostei</taxon>
        <taxon>Acanthomorphata</taxon>
        <taxon>Carangaria</taxon>
        <taxon>Carangaria incertae sedis</taxon>
        <taxon>Centropomidae</taxon>
        <taxon>Lates</taxon>
    </lineage>
</organism>